<dbReference type="STRING" id="105785.A0A2J7QRZ0"/>
<gene>
    <name evidence="1" type="ORF">B7P43_G10891</name>
</gene>
<name>A0A2J7QRZ0_9NEOP</name>
<protein>
    <recommendedName>
        <fullName evidence="3">Mos1 transposase HTH domain-containing protein</fullName>
    </recommendedName>
</protein>
<dbReference type="InterPro" id="IPR052709">
    <property type="entry name" value="Transposase-MT_Hybrid"/>
</dbReference>
<dbReference type="GO" id="GO:0003676">
    <property type="term" value="F:nucleic acid binding"/>
    <property type="evidence" value="ECO:0007669"/>
    <property type="project" value="InterPro"/>
</dbReference>
<dbReference type="PANTHER" id="PTHR46060:SF1">
    <property type="entry name" value="MARINER MOS1 TRANSPOSASE-LIKE PROTEIN"/>
    <property type="match status" value="1"/>
</dbReference>
<feature type="non-terminal residue" evidence="1">
    <location>
        <position position="1"/>
    </location>
</feature>
<organism evidence="1 2">
    <name type="scientific">Cryptotermes secundus</name>
    <dbReference type="NCBI Taxonomy" id="105785"/>
    <lineage>
        <taxon>Eukaryota</taxon>
        <taxon>Metazoa</taxon>
        <taxon>Ecdysozoa</taxon>
        <taxon>Arthropoda</taxon>
        <taxon>Hexapoda</taxon>
        <taxon>Insecta</taxon>
        <taxon>Pterygota</taxon>
        <taxon>Neoptera</taxon>
        <taxon>Polyneoptera</taxon>
        <taxon>Dictyoptera</taxon>
        <taxon>Blattodea</taxon>
        <taxon>Blattoidea</taxon>
        <taxon>Termitoidae</taxon>
        <taxon>Kalotermitidae</taxon>
        <taxon>Cryptotermitinae</taxon>
        <taxon>Cryptotermes</taxon>
    </lineage>
</organism>
<dbReference type="InterPro" id="IPR036397">
    <property type="entry name" value="RNaseH_sf"/>
</dbReference>
<dbReference type="InParanoid" id="A0A2J7QRZ0"/>
<evidence type="ECO:0008006" key="3">
    <source>
        <dbReference type="Google" id="ProtNLM"/>
    </source>
</evidence>
<comment type="caution">
    <text evidence="1">The sequence shown here is derived from an EMBL/GenBank/DDBJ whole genome shotgun (WGS) entry which is preliminary data.</text>
</comment>
<dbReference type="Proteomes" id="UP000235965">
    <property type="component" value="Unassembled WGS sequence"/>
</dbReference>
<evidence type="ECO:0000313" key="1">
    <source>
        <dbReference type="EMBL" id="PNF31349.1"/>
    </source>
</evidence>
<accession>A0A2J7QRZ0</accession>
<keyword evidence="2" id="KW-1185">Reference proteome</keyword>
<dbReference type="AlphaFoldDB" id="A0A2J7QRZ0"/>
<dbReference type="EMBL" id="NEVH01011882">
    <property type="protein sequence ID" value="PNF31349.1"/>
    <property type="molecule type" value="Genomic_DNA"/>
</dbReference>
<sequence>QEACGESALPYRTVAMWVKAFNEGCQNVADMCRPGLPSVSEEEVYALSALLESDRRHTIRELTRETGLAHTTVLHILKERLGMRKFASRCVLHDLTEMQKWLRYDTALLYHPPCSPDLSPCDFDLIPKMKEPLRGIRFRTVPEILQAVDRSIRTINTTGTAKGIL</sequence>
<proteinExistence type="predicted"/>
<dbReference type="PANTHER" id="PTHR46060">
    <property type="entry name" value="MARINER MOS1 TRANSPOSASE-LIKE PROTEIN"/>
    <property type="match status" value="1"/>
</dbReference>
<dbReference type="Gene3D" id="3.30.420.10">
    <property type="entry name" value="Ribonuclease H-like superfamily/Ribonuclease H"/>
    <property type="match status" value="1"/>
</dbReference>
<reference evidence="1 2" key="1">
    <citation type="submission" date="2017-12" db="EMBL/GenBank/DDBJ databases">
        <title>Hemimetabolous genomes reveal molecular basis of termite eusociality.</title>
        <authorList>
            <person name="Harrison M.C."/>
            <person name="Jongepier E."/>
            <person name="Robertson H.M."/>
            <person name="Arning N."/>
            <person name="Bitard-Feildel T."/>
            <person name="Chao H."/>
            <person name="Childers C.P."/>
            <person name="Dinh H."/>
            <person name="Doddapaneni H."/>
            <person name="Dugan S."/>
            <person name="Gowin J."/>
            <person name="Greiner C."/>
            <person name="Han Y."/>
            <person name="Hu H."/>
            <person name="Hughes D.S.T."/>
            <person name="Huylmans A.-K."/>
            <person name="Kemena C."/>
            <person name="Kremer L.P.M."/>
            <person name="Lee S.L."/>
            <person name="Lopez-Ezquerra A."/>
            <person name="Mallet L."/>
            <person name="Monroy-Kuhn J.M."/>
            <person name="Moser A."/>
            <person name="Murali S.C."/>
            <person name="Muzny D.M."/>
            <person name="Otani S."/>
            <person name="Piulachs M.-D."/>
            <person name="Poelchau M."/>
            <person name="Qu J."/>
            <person name="Schaub F."/>
            <person name="Wada-Katsumata A."/>
            <person name="Worley K.C."/>
            <person name="Xie Q."/>
            <person name="Ylla G."/>
            <person name="Poulsen M."/>
            <person name="Gibbs R.A."/>
            <person name="Schal C."/>
            <person name="Richards S."/>
            <person name="Belles X."/>
            <person name="Korb J."/>
            <person name="Bornberg-Bauer E."/>
        </authorList>
    </citation>
    <scope>NUCLEOTIDE SEQUENCE [LARGE SCALE GENOMIC DNA]</scope>
    <source>
        <tissue evidence="1">Whole body</tissue>
    </source>
</reference>
<evidence type="ECO:0000313" key="2">
    <source>
        <dbReference type="Proteomes" id="UP000235965"/>
    </source>
</evidence>